<dbReference type="InterPro" id="IPR029028">
    <property type="entry name" value="Alpha/beta_knot_MTases"/>
</dbReference>
<dbReference type="RefSeq" id="WP_016524657.1">
    <property type="nucleotide sequence ID" value="NZ_KE332518.1"/>
</dbReference>
<dbReference type="GO" id="GO:0005737">
    <property type="term" value="C:cytoplasm"/>
    <property type="evidence" value="ECO:0007669"/>
    <property type="project" value="UniProtKB-SubCell"/>
</dbReference>
<keyword evidence="7 10" id="KW-0949">S-adenosyl-L-methionine</keyword>
<evidence type="ECO:0000256" key="1">
    <source>
        <dbReference type="ARBA" id="ARBA00004496"/>
    </source>
</evidence>
<sequence>MNIVLFSESDGCFFPAGDARARHIRTVLKKKEGDTFEAGIENGKAGTARIIRSDETGVRFEFTPLSDGKKPYPLDLIVGFVRPIQLKRLFRDAAGLGVSRILLCGTETGEKSYMESKIVERGSAYEALKEGSMQAKSTHIPKLELFPSVKSCLGALHGEERNLPEAARHSAYKYINAALDNVTPEEPLSSYIRRELAAAAAKGLFEEYPFRIRAAIGSERGWTDNERSLFKQAGFTLCGMGERVLRTETAATTAAAIILNALGVL</sequence>
<feature type="domain" description="Ribosomal RNA small subunit methyltransferase E methyltransferase" evidence="11">
    <location>
        <begin position="70"/>
        <end position="258"/>
    </location>
</feature>
<dbReference type="GO" id="GO:0070475">
    <property type="term" value="P:rRNA base methylation"/>
    <property type="evidence" value="ECO:0007669"/>
    <property type="project" value="TreeGrafter"/>
</dbReference>
<dbReference type="STRING" id="1125699.HMPREF9194_00358"/>
<dbReference type="InterPro" id="IPR046887">
    <property type="entry name" value="RsmE_PUA-like"/>
</dbReference>
<evidence type="ECO:0000313" key="14">
    <source>
        <dbReference type="Proteomes" id="UP000014541"/>
    </source>
</evidence>
<dbReference type="PIRSF" id="PIRSF015601">
    <property type="entry name" value="MTase_slr0722"/>
    <property type="match status" value="1"/>
</dbReference>
<dbReference type="Proteomes" id="UP000014541">
    <property type="component" value="Unassembled WGS sequence"/>
</dbReference>
<dbReference type="NCBIfam" id="TIGR00046">
    <property type="entry name" value="RsmE family RNA methyltransferase"/>
    <property type="match status" value="1"/>
</dbReference>
<dbReference type="PANTHER" id="PTHR30027">
    <property type="entry name" value="RIBOSOMAL RNA SMALL SUBUNIT METHYLTRANSFERASE E"/>
    <property type="match status" value="1"/>
</dbReference>
<accession>S3K4A8</accession>
<proteinExistence type="inferred from homology"/>
<protein>
    <recommendedName>
        <fullName evidence="10">Ribosomal RNA small subunit methyltransferase E</fullName>
        <ecNumber evidence="10">2.1.1.193</ecNumber>
    </recommendedName>
</protein>
<evidence type="ECO:0000259" key="12">
    <source>
        <dbReference type="Pfam" id="PF20260"/>
    </source>
</evidence>
<dbReference type="SUPFAM" id="SSF75217">
    <property type="entry name" value="alpha/beta knot"/>
    <property type="match status" value="1"/>
</dbReference>
<keyword evidence="5 10" id="KW-0489">Methyltransferase</keyword>
<keyword evidence="6 10" id="KW-0808">Transferase</keyword>
<dbReference type="Pfam" id="PF04452">
    <property type="entry name" value="Methyltrans_RNA"/>
    <property type="match status" value="1"/>
</dbReference>
<evidence type="ECO:0000256" key="4">
    <source>
        <dbReference type="ARBA" id="ARBA00022552"/>
    </source>
</evidence>
<evidence type="ECO:0000256" key="2">
    <source>
        <dbReference type="ARBA" id="ARBA00005528"/>
    </source>
</evidence>
<evidence type="ECO:0000256" key="7">
    <source>
        <dbReference type="ARBA" id="ARBA00022691"/>
    </source>
</evidence>
<organism evidence="13 14">
    <name type="scientific">Treponema maltophilum ATCC 51939</name>
    <dbReference type="NCBI Taxonomy" id="1125699"/>
    <lineage>
        <taxon>Bacteria</taxon>
        <taxon>Pseudomonadati</taxon>
        <taxon>Spirochaetota</taxon>
        <taxon>Spirochaetia</taxon>
        <taxon>Spirochaetales</taxon>
        <taxon>Treponemataceae</taxon>
        <taxon>Treponema</taxon>
    </lineage>
</organism>
<dbReference type="Pfam" id="PF20260">
    <property type="entry name" value="PUA_4"/>
    <property type="match status" value="1"/>
</dbReference>
<dbReference type="InterPro" id="IPR046886">
    <property type="entry name" value="RsmE_MTase_dom"/>
</dbReference>
<comment type="catalytic activity">
    <reaction evidence="9 10">
        <text>uridine(1498) in 16S rRNA + S-adenosyl-L-methionine = N(3)-methyluridine(1498) in 16S rRNA + S-adenosyl-L-homocysteine + H(+)</text>
        <dbReference type="Rhea" id="RHEA:42920"/>
        <dbReference type="Rhea" id="RHEA-COMP:10283"/>
        <dbReference type="Rhea" id="RHEA-COMP:10284"/>
        <dbReference type="ChEBI" id="CHEBI:15378"/>
        <dbReference type="ChEBI" id="CHEBI:57856"/>
        <dbReference type="ChEBI" id="CHEBI:59789"/>
        <dbReference type="ChEBI" id="CHEBI:65315"/>
        <dbReference type="ChEBI" id="CHEBI:74502"/>
        <dbReference type="EC" id="2.1.1.193"/>
    </reaction>
</comment>
<evidence type="ECO:0000256" key="9">
    <source>
        <dbReference type="ARBA" id="ARBA00047944"/>
    </source>
</evidence>
<dbReference type="AlphaFoldDB" id="S3K4A8"/>
<comment type="caution">
    <text evidence="13">The sequence shown here is derived from an EMBL/GenBank/DDBJ whole genome shotgun (WGS) entry which is preliminary data.</text>
</comment>
<gene>
    <name evidence="13" type="ORF">HMPREF9194_00358</name>
</gene>
<dbReference type="EC" id="2.1.1.193" evidence="10"/>
<keyword evidence="3 10" id="KW-0963">Cytoplasm</keyword>
<feature type="domain" description="Ribosomal RNA small subunit methyltransferase E PUA-like" evidence="12">
    <location>
        <begin position="18"/>
        <end position="61"/>
    </location>
</feature>
<dbReference type="OrthoDB" id="362914at2"/>
<comment type="subcellular location">
    <subcellularLocation>
        <location evidence="1 10">Cytoplasm</location>
    </subcellularLocation>
</comment>
<dbReference type="InterPro" id="IPR006700">
    <property type="entry name" value="RsmE"/>
</dbReference>
<dbReference type="Gene3D" id="3.40.1280.10">
    <property type="match status" value="1"/>
</dbReference>
<evidence type="ECO:0000259" key="11">
    <source>
        <dbReference type="Pfam" id="PF04452"/>
    </source>
</evidence>
<keyword evidence="14" id="KW-1185">Reference proteome</keyword>
<evidence type="ECO:0000256" key="6">
    <source>
        <dbReference type="ARBA" id="ARBA00022679"/>
    </source>
</evidence>
<evidence type="ECO:0000256" key="5">
    <source>
        <dbReference type="ARBA" id="ARBA00022603"/>
    </source>
</evidence>
<dbReference type="HOGENOM" id="CLU_067442_1_0_12"/>
<comment type="function">
    <text evidence="8 10">Specifically methylates the N3 position of the uracil ring of uridine 1498 (m3U1498) in 16S rRNA. Acts on the fully assembled 30S ribosomal subunit.</text>
</comment>
<dbReference type="EMBL" id="ATFF01000002">
    <property type="protein sequence ID" value="EPF32360.1"/>
    <property type="molecule type" value="Genomic_DNA"/>
</dbReference>
<reference evidence="13 14" key="1">
    <citation type="submission" date="2013-04" db="EMBL/GenBank/DDBJ databases">
        <title>The Genome Sequence of Treponema maltophilum ATCC 51939.</title>
        <authorList>
            <consortium name="The Broad Institute Genomics Platform"/>
            <person name="Earl A."/>
            <person name="Ward D."/>
            <person name="Feldgarden M."/>
            <person name="Gevers D."/>
            <person name="Leonetti C."/>
            <person name="Blanton J.M."/>
            <person name="Dewhirst F.E."/>
            <person name="Izard J."/>
            <person name="Walker B."/>
            <person name="Young S."/>
            <person name="Zeng Q."/>
            <person name="Gargeya S."/>
            <person name="Fitzgerald M."/>
            <person name="Haas B."/>
            <person name="Abouelleil A."/>
            <person name="Allen A.W."/>
            <person name="Alvarado L."/>
            <person name="Arachchi H.M."/>
            <person name="Berlin A.M."/>
            <person name="Chapman S.B."/>
            <person name="Gainer-Dewar J."/>
            <person name="Goldberg J."/>
            <person name="Griggs A."/>
            <person name="Gujja S."/>
            <person name="Hansen M."/>
            <person name="Howarth C."/>
            <person name="Imamovic A."/>
            <person name="Ireland A."/>
            <person name="Larimer J."/>
            <person name="McCowan C."/>
            <person name="Murphy C."/>
            <person name="Pearson M."/>
            <person name="Poon T.W."/>
            <person name="Priest M."/>
            <person name="Roberts A."/>
            <person name="Saif S."/>
            <person name="Shea T."/>
            <person name="Sisk P."/>
            <person name="Sykes S."/>
            <person name="Wortman J."/>
            <person name="Nusbaum C."/>
            <person name="Birren B."/>
        </authorList>
    </citation>
    <scope>NUCLEOTIDE SEQUENCE [LARGE SCALE GENOMIC DNA]</scope>
    <source>
        <strain evidence="13 14">ATCC 51939</strain>
    </source>
</reference>
<dbReference type="PANTHER" id="PTHR30027:SF3">
    <property type="entry name" value="16S RRNA (URACIL(1498)-N(3))-METHYLTRANSFERASE"/>
    <property type="match status" value="1"/>
</dbReference>
<dbReference type="InterPro" id="IPR029026">
    <property type="entry name" value="tRNA_m1G_MTases_N"/>
</dbReference>
<evidence type="ECO:0000313" key="13">
    <source>
        <dbReference type="EMBL" id="EPF32360.1"/>
    </source>
</evidence>
<comment type="similarity">
    <text evidence="2 10">Belongs to the RNA methyltransferase RsmE family.</text>
</comment>
<evidence type="ECO:0000256" key="3">
    <source>
        <dbReference type="ARBA" id="ARBA00022490"/>
    </source>
</evidence>
<name>S3K4A8_TREMA</name>
<evidence type="ECO:0000256" key="8">
    <source>
        <dbReference type="ARBA" id="ARBA00025699"/>
    </source>
</evidence>
<keyword evidence="4 10" id="KW-0698">rRNA processing</keyword>
<evidence type="ECO:0000256" key="10">
    <source>
        <dbReference type="PIRNR" id="PIRNR015601"/>
    </source>
</evidence>
<dbReference type="PATRIC" id="fig|1125699.3.peg.357"/>
<dbReference type="GO" id="GO:0070042">
    <property type="term" value="F:rRNA (uridine-N3-)-methyltransferase activity"/>
    <property type="evidence" value="ECO:0007669"/>
    <property type="project" value="TreeGrafter"/>
</dbReference>
<dbReference type="eggNOG" id="COG1385">
    <property type="taxonomic scope" value="Bacteria"/>
</dbReference>
<dbReference type="CDD" id="cd18084">
    <property type="entry name" value="RsmE-like"/>
    <property type="match status" value="1"/>
</dbReference>